<gene>
    <name evidence="3" type="ORF">J2S77_001437</name>
</gene>
<feature type="domain" description="Transposon Tn7 transposition protein TnsD C-terminal" evidence="2">
    <location>
        <begin position="205"/>
        <end position="557"/>
    </location>
</feature>
<proteinExistence type="predicted"/>
<protein>
    <recommendedName>
        <fullName evidence="5">Tn7-like transposition protein D</fullName>
    </recommendedName>
</protein>
<evidence type="ECO:0000313" key="4">
    <source>
        <dbReference type="Proteomes" id="UP001224359"/>
    </source>
</evidence>
<evidence type="ECO:0000259" key="2">
    <source>
        <dbReference type="Pfam" id="PF15978"/>
    </source>
</evidence>
<accession>A0ABT9VEU0</accession>
<reference evidence="3 4" key="1">
    <citation type="submission" date="2023-07" db="EMBL/GenBank/DDBJ databases">
        <title>Genomic Encyclopedia of Type Strains, Phase IV (KMG-IV): sequencing the most valuable type-strain genomes for metagenomic binning, comparative biology and taxonomic classification.</title>
        <authorList>
            <person name="Goeker M."/>
        </authorList>
    </citation>
    <scope>NUCLEOTIDE SEQUENCE [LARGE SCALE GENOMIC DNA]</scope>
    <source>
        <strain evidence="3 4">DSM 16460</strain>
    </source>
</reference>
<dbReference type="InterPro" id="IPR009492">
    <property type="entry name" value="TniQ"/>
</dbReference>
<dbReference type="EMBL" id="JAUSTQ010000004">
    <property type="protein sequence ID" value="MDQ0159473.1"/>
    <property type="molecule type" value="Genomic_DNA"/>
</dbReference>
<dbReference type="InterPro" id="IPR032750">
    <property type="entry name" value="TnsD_C"/>
</dbReference>
<dbReference type="Proteomes" id="UP001224359">
    <property type="component" value="Unassembled WGS sequence"/>
</dbReference>
<name>A0ABT9VEU0_9BACI</name>
<dbReference type="RefSeq" id="WP_306975977.1">
    <property type="nucleotide sequence ID" value="NZ_JAUSTQ010000004.1"/>
</dbReference>
<evidence type="ECO:0008006" key="5">
    <source>
        <dbReference type="Google" id="ProtNLM"/>
    </source>
</evidence>
<keyword evidence="4" id="KW-1185">Reference proteome</keyword>
<organism evidence="3 4">
    <name type="scientific">Alkalibacillus salilacus</name>
    <dbReference type="NCBI Taxonomy" id="284582"/>
    <lineage>
        <taxon>Bacteria</taxon>
        <taxon>Bacillati</taxon>
        <taxon>Bacillota</taxon>
        <taxon>Bacilli</taxon>
        <taxon>Bacillales</taxon>
        <taxon>Bacillaceae</taxon>
        <taxon>Alkalibacillus</taxon>
    </lineage>
</organism>
<dbReference type="Pfam" id="PF06527">
    <property type="entry name" value="TniQ"/>
    <property type="match status" value="1"/>
</dbReference>
<sequence>MLGFFPSIRVNELMYSVFARYHVQSGNTVIKDTVNDLFGTKSAYATADFPTYLGHLHEKIKHFDGPKVDTWINKHSLYNYYTNFLPRKQRENIYHAMVNDTRQTTIQTKIGMTTSNVKPFPYFRFCPKCLEEDLEAYGETYWRMTHQLPSVFICLEHDEPIVESKVLIREKNKHEYIKATLENCGKNHQTLKANDKTRKWLEVIAEESQKLATTSYDYNLTELASKYHSTLQSKGYKTVKGHTDHKKLSDDFIHFFGEELLEILQSSVDYDNPHCWLKNIVRKHKKGFHPIRHLLMILFLDETLETVLDDSKNMYHPFGKGPYLCLNKASNHYGKPVIKEVKITRDGKAKLLVGTFECGCGFIYSRRGPDTKESDKFKRGRIKAFGPVFQKKLEEYVHKDKKSYRETARLLGVDTNTVIKYADSKPEPSPITNFNDELEKELGYKQRWIALREENPELSKTELRKLDNAAYTFLYRHDKEWLNENSPEKKKVVYINERVDWDERDRKIKKELERAVEALLNEEKPVRLTVSILGKAFQQLPLLEKKIDKMPLTKAYLEEVTESVDEYQIRRIHWATKELDNENEEIKEWKIMRKAALKPDISDVVRQEVEQVTLSYQLRI</sequence>
<feature type="domain" description="TniQ" evidence="1">
    <location>
        <begin position="4"/>
        <end position="158"/>
    </location>
</feature>
<evidence type="ECO:0000259" key="1">
    <source>
        <dbReference type="Pfam" id="PF06527"/>
    </source>
</evidence>
<evidence type="ECO:0000313" key="3">
    <source>
        <dbReference type="EMBL" id="MDQ0159473.1"/>
    </source>
</evidence>
<dbReference type="Pfam" id="PF15978">
    <property type="entry name" value="TnsD"/>
    <property type="match status" value="1"/>
</dbReference>
<comment type="caution">
    <text evidence="3">The sequence shown here is derived from an EMBL/GenBank/DDBJ whole genome shotgun (WGS) entry which is preliminary data.</text>
</comment>